<feature type="signal peptide" evidence="1">
    <location>
        <begin position="1"/>
        <end position="24"/>
    </location>
</feature>
<organism evidence="2 3">
    <name type="scientific">Paxillus rubicundulus Ve08.2h10</name>
    <dbReference type="NCBI Taxonomy" id="930991"/>
    <lineage>
        <taxon>Eukaryota</taxon>
        <taxon>Fungi</taxon>
        <taxon>Dikarya</taxon>
        <taxon>Basidiomycota</taxon>
        <taxon>Agaricomycotina</taxon>
        <taxon>Agaricomycetes</taxon>
        <taxon>Agaricomycetidae</taxon>
        <taxon>Boletales</taxon>
        <taxon>Paxilineae</taxon>
        <taxon>Paxillaceae</taxon>
        <taxon>Paxillus</taxon>
    </lineage>
</organism>
<dbReference type="PROSITE" id="PS51257">
    <property type="entry name" value="PROKAR_LIPOPROTEIN"/>
    <property type="match status" value="1"/>
</dbReference>
<evidence type="ECO:0000256" key="1">
    <source>
        <dbReference type="SAM" id="SignalP"/>
    </source>
</evidence>
<dbReference type="Proteomes" id="UP000054538">
    <property type="component" value="Unassembled WGS sequence"/>
</dbReference>
<keyword evidence="1" id="KW-0732">Signal</keyword>
<reference evidence="3" key="2">
    <citation type="submission" date="2015-01" db="EMBL/GenBank/DDBJ databases">
        <title>Evolutionary Origins and Diversification of the Mycorrhizal Mutualists.</title>
        <authorList>
            <consortium name="DOE Joint Genome Institute"/>
            <consortium name="Mycorrhizal Genomics Consortium"/>
            <person name="Kohler A."/>
            <person name="Kuo A."/>
            <person name="Nagy L.G."/>
            <person name="Floudas D."/>
            <person name="Copeland A."/>
            <person name="Barry K.W."/>
            <person name="Cichocki N."/>
            <person name="Veneault-Fourrey C."/>
            <person name="LaButti K."/>
            <person name="Lindquist E.A."/>
            <person name="Lipzen A."/>
            <person name="Lundell T."/>
            <person name="Morin E."/>
            <person name="Murat C."/>
            <person name="Riley R."/>
            <person name="Ohm R."/>
            <person name="Sun H."/>
            <person name="Tunlid A."/>
            <person name="Henrissat B."/>
            <person name="Grigoriev I.V."/>
            <person name="Hibbett D.S."/>
            <person name="Martin F."/>
        </authorList>
    </citation>
    <scope>NUCLEOTIDE SEQUENCE [LARGE SCALE GENOMIC DNA]</scope>
    <source>
        <strain evidence="3">Ve08.2h10</strain>
    </source>
</reference>
<sequence length="93" mass="9947">MKTFLTVLAAITSLSACTLIGVHAKCALCPSMKGGQLWSTKCAANHNTACLYKRTDESLIYCYYNMDGAVSGGSFGRCPQTTQTDAGCFCNYP</sequence>
<evidence type="ECO:0000313" key="2">
    <source>
        <dbReference type="EMBL" id="KIK73323.1"/>
    </source>
</evidence>
<evidence type="ECO:0000313" key="3">
    <source>
        <dbReference type="Proteomes" id="UP000054538"/>
    </source>
</evidence>
<gene>
    <name evidence="2" type="ORF">PAXRUDRAFT_836282</name>
</gene>
<proteinExistence type="predicted"/>
<protein>
    <submittedName>
        <fullName evidence="2">Uncharacterized protein</fullName>
    </submittedName>
</protein>
<dbReference type="HOGENOM" id="CLU_150821_1_0_1"/>
<dbReference type="InParanoid" id="A0A0D0CCV3"/>
<dbReference type="EMBL" id="KN829875">
    <property type="protein sequence ID" value="KIK73323.1"/>
    <property type="molecule type" value="Genomic_DNA"/>
</dbReference>
<reference evidence="2 3" key="1">
    <citation type="submission" date="2014-04" db="EMBL/GenBank/DDBJ databases">
        <authorList>
            <consortium name="DOE Joint Genome Institute"/>
            <person name="Kuo A."/>
            <person name="Kohler A."/>
            <person name="Jargeat P."/>
            <person name="Nagy L.G."/>
            <person name="Floudas D."/>
            <person name="Copeland A."/>
            <person name="Barry K.W."/>
            <person name="Cichocki N."/>
            <person name="Veneault-Fourrey C."/>
            <person name="LaButti K."/>
            <person name="Lindquist E.A."/>
            <person name="Lipzen A."/>
            <person name="Lundell T."/>
            <person name="Morin E."/>
            <person name="Murat C."/>
            <person name="Sun H."/>
            <person name="Tunlid A."/>
            <person name="Henrissat B."/>
            <person name="Grigoriev I.V."/>
            <person name="Hibbett D.S."/>
            <person name="Martin F."/>
            <person name="Nordberg H.P."/>
            <person name="Cantor M.N."/>
            <person name="Hua S.X."/>
        </authorList>
    </citation>
    <scope>NUCLEOTIDE SEQUENCE [LARGE SCALE GENOMIC DNA]</scope>
    <source>
        <strain evidence="2 3">Ve08.2h10</strain>
    </source>
</reference>
<name>A0A0D0CCV3_9AGAM</name>
<dbReference type="AlphaFoldDB" id="A0A0D0CCV3"/>
<keyword evidence="3" id="KW-1185">Reference proteome</keyword>
<feature type="chain" id="PRO_5002220206" evidence="1">
    <location>
        <begin position="25"/>
        <end position="93"/>
    </location>
</feature>
<accession>A0A0D0CCV3</accession>